<organism evidence="1 2">
    <name type="scientific">Gossypium stocksii</name>
    <dbReference type="NCBI Taxonomy" id="47602"/>
    <lineage>
        <taxon>Eukaryota</taxon>
        <taxon>Viridiplantae</taxon>
        <taxon>Streptophyta</taxon>
        <taxon>Embryophyta</taxon>
        <taxon>Tracheophyta</taxon>
        <taxon>Spermatophyta</taxon>
        <taxon>Magnoliopsida</taxon>
        <taxon>eudicotyledons</taxon>
        <taxon>Gunneridae</taxon>
        <taxon>Pentapetalae</taxon>
        <taxon>rosids</taxon>
        <taxon>malvids</taxon>
        <taxon>Malvales</taxon>
        <taxon>Malvaceae</taxon>
        <taxon>Malvoideae</taxon>
        <taxon>Gossypium</taxon>
    </lineage>
</organism>
<dbReference type="AlphaFoldDB" id="A0A9D3W2V6"/>
<accession>A0A9D3W2V6</accession>
<dbReference type="EMBL" id="JAIQCV010000004">
    <property type="protein sequence ID" value="KAH1106953.1"/>
    <property type="molecule type" value="Genomic_DNA"/>
</dbReference>
<dbReference type="Proteomes" id="UP000828251">
    <property type="component" value="Unassembled WGS sequence"/>
</dbReference>
<name>A0A9D3W2V6_9ROSI</name>
<comment type="caution">
    <text evidence="1">The sequence shown here is derived from an EMBL/GenBank/DDBJ whole genome shotgun (WGS) entry which is preliminary data.</text>
</comment>
<evidence type="ECO:0000313" key="2">
    <source>
        <dbReference type="Proteomes" id="UP000828251"/>
    </source>
</evidence>
<gene>
    <name evidence="1" type="ORF">J1N35_010721</name>
</gene>
<protein>
    <submittedName>
        <fullName evidence="1">Uncharacterized protein</fullName>
    </submittedName>
</protein>
<reference evidence="1 2" key="1">
    <citation type="journal article" date="2021" name="Plant Biotechnol. J.">
        <title>Multi-omics assisted identification of the key and species-specific regulatory components of drought-tolerant mechanisms in Gossypium stocksii.</title>
        <authorList>
            <person name="Yu D."/>
            <person name="Ke L."/>
            <person name="Zhang D."/>
            <person name="Wu Y."/>
            <person name="Sun Y."/>
            <person name="Mei J."/>
            <person name="Sun J."/>
            <person name="Sun Y."/>
        </authorList>
    </citation>
    <scope>NUCLEOTIDE SEQUENCE [LARGE SCALE GENOMIC DNA]</scope>
    <source>
        <strain evidence="2">cv. E1</strain>
        <tissue evidence="1">Leaf</tissue>
    </source>
</reference>
<dbReference type="OrthoDB" id="10496803at2759"/>
<proteinExistence type="predicted"/>
<evidence type="ECO:0000313" key="1">
    <source>
        <dbReference type="EMBL" id="KAH1106953.1"/>
    </source>
</evidence>
<keyword evidence="2" id="KW-1185">Reference proteome</keyword>
<sequence>MYFRFKHSVVVFKENVQPNSLGDMGEGQAAKVAGGSADICVRIIDGKFNGGRRGKKLNRTIRDRRNIFKNSSTEVSLHELMRNLAESLQDAPDDGRKESGK</sequence>